<dbReference type="GO" id="GO:0005737">
    <property type="term" value="C:cytoplasm"/>
    <property type="evidence" value="ECO:0007669"/>
    <property type="project" value="InterPro"/>
</dbReference>
<dbReference type="GO" id="GO:0000287">
    <property type="term" value="F:magnesium ion binding"/>
    <property type="evidence" value="ECO:0007669"/>
    <property type="project" value="InterPro"/>
</dbReference>
<keyword evidence="6" id="KW-0460">Magnesium</keyword>
<evidence type="ECO:0000256" key="1">
    <source>
        <dbReference type="ARBA" id="ARBA00001946"/>
    </source>
</evidence>
<evidence type="ECO:0000313" key="8">
    <source>
        <dbReference type="EMBL" id="GME80805.1"/>
    </source>
</evidence>
<dbReference type="EMBL" id="BSXU01014518">
    <property type="protein sequence ID" value="GME81002.1"/>
    <property type="molecule type" value="Genomic_DNA"/>
</dbReference>
<proteinExistence type="inferred from homology"/>
<comment type="caution">
    <text evidence="8">The sequence shown here is derived from an EMBL/GenBank/DDBJ whole genome shotgun (WGS) entry which is preliminary data.</text>
</comment>
<keyword evidence="5" id="KW-0378">Hydrolase</keyword>
<dbReference type="InterPro" id="IPR008162">
    <property type="entry name" value="Pyrophosphatase"/>
</dbReference>
<accession>A0A9W6WKJ1</accession>
<protein>
    <recommendedName>
        <fullName evidence="3">inorganic diphosphatase</fullName>
        <ecNumber evidence="3">3.6.1.1</ecNumber>
    </recommendedName>
    <alternativeName>
        <fullName evidence="7">Pyrophosphate phospho-hydrolase</fullName>
    </alternativeName>
</protein>
<dbReference type="Proteomes" id="UP001165063">
    <property type="component" value="Unassembled WGS sequence"/>
</dbReference>
<dbReference type="AlphaFoldDB" id="A0A9W6WKJ1"/>
<comment type="similarity">
    <text evidence="2">Belongs to the PPase family.</text>
</comment>
<evidence type="ECO:0000256" key="4">
    <source>
        <dbReference type="ARBA" id="ARBA00022723"/>
    </source>
</evidence>
<dbReference type="Gene3D" id="3.90.80.10">
    <property type="entry name" value="Inorganic pyrophosphatase"/>
    <property type="match status" value="1"/>
</dbReference>
<evidence type="ECO:0000256" key="2">
    <source>
        <dbReference type="ARBA" id="ARBA00006220"/>
    </source>
</evidence>
<evidence type="ECO:0000256" key="6">
    <source>
        <dbReference type="ARBA" id="ARBA00022842"/>
    </source>
</evidence>
<sequence length="107" mass="12209">MPGLLDSLREWFKDYKIPDGKPVNEFTFGGEYKDADYAVKVIQECHERWGKLIKGEFKELEDAPVVKNVTVDGSSEKLSELSIAVEESLQDVEIPSELQTTHYCKQN</sequence>
<dbReference type="OrthoDB" id="1608002at2759"/>
<reference evidence="8" key="1">
    <citation type="submission" date="2023-04" db="EMBL/GenBank/DDBJ databases">
        <title>Ambrosiozyma monospora NBRC 1965.</title>
        <authorList>
            <person name="Ichikawa N."/>
            <person name="Sato H."/>
            <person name="Tonouchi N."/>
        </authorList>
    </citation>
    <scope>NUCLEOTIDE SEQUENCE</scope>
    <source>
        <strain evidence="8">NBRC 1965</strain>
    </source>
</reference>
<organism evidence="8 10">
    <name type="scientific">Ambrosiozyma monospora</name>
    <name type="common">Yeast</name>
    <name type="synonym">Endomycopsis monosporus</name>
    <dbReference type="NCBI Taxonomy" id="43982"/>
    <lineage>
        <taxon>Eukaryota</taxon>
        <taxon>Fungi</taxon>
        <taxon>Dikarya</taxon>
        <taxon>Ascomycota</taxon>
        <taxon>Saccharomycotina</taxon>
        <taxon>Pichiomycetes</taxon>
        <taxon>Pichiales</taxon>
        <taxon>Pichiaceae</taxon>
        <taxon>Ambrosiozyma</taxon>
    </lineage>
</organism>
<keyword evidence="4" id="KW-0479">Metal-binding</keyword>
<name>A0A9W6WKJ1_AMBMO</name>
<dbReference type="GO" id="GO:0004427">
    <property type="term" value="F:inorganic diphosphate phosphatase activity"/>
    <property type="evidence" value="ECO:0007669"/>
    <property type="project" value="UniProtKB-EC"/>
</dbReference>
<dbReference type="Pfam" id="PF00719">
    <property type="entry name" value="Pyrophosphatase"/>
    <property type="match status" value="1"/>
</dbReference>
<dbReference type="SUPFAM" id="SSF50324">
    <property type="entry name" value="Inorganic pyrophosphatase"/>
    <property type="match status" value="1"/>
</dbReference>
<gene>
    <name evidence="8" type="ORF">Amon01_000990200</name>
    <name evidence="9" type="ORF">Amon01_000993800</name>
</gene>
<dbReference type="EMBL" id="BSXU01014411">
    <property type="protein sequence ID" value="GME80805.1"/>
    <property type="molecule type" value="Genomic_DNA"/>
</dbReference>
<dbReference type="EC" id="3.6.1.1" evidence="3"/>
<comment type="cofactor">
    <cofactor evidence="1">
        <name>Mg(2+)</name>
        <dbReference type="ChEBI" id="CHEBI:18420"/>
    </cofactor>
</comment>
<evidence type="ECO:0000313" key="10">
    <source>
        <dbReference type="Proteomes" id="UP001165063"/>
    </source>
</evidence>
<keyword evidence="10" id="KW-1185">Reference proteome</keyword>
<dbReference type="PANTHER" id="PTHR10286">
    <property type="entry name" value="INORGANIC PYROPHOSPHATASE"/>
    <property type="match status" value="1"/>
</dbReference>
<evidence type="ECO:0000256" key="5">
    <source>
        <dbReference type="ARBA" id="ARBA00022801"/>
    </source>
</evidence>
<evidence type="ECO:0000256" key="7">
    <source>
        <dbReference type="ARBA" id="ARBA00032535"/>
    </source>
</evidence>
<evidence type="ECO:0000256" key="3">
    <source>
        <dbReference type="ARBA" id="ARBA00012146"/>
    </source>
</evidence>
<dbReference type="GO" id="GO:0006796">
    <property type="term" value="P:phosphate-containing compound metabolic process"/>
    <property type="evidence" value="ECO:0007669"/>
    <property type="project" value="InterPro"/>
</dbReference>
<evidence type="ECO:0000313" key="9">
    <source>
        <dbReference type="EMBL" id="GME81002.1"/>
    </source>
</evidence>
<dbReference type="InterPro" id="IPR036649">
    <property type="entry name" value="Pyrophosphatase_sf"/>
</dbReference>